<feature type="domain" description="MmeI-like N-terminal" evidence="11">
    <location>
        <begin position="55"/>
        <end position="188"/>
    </location>
</feature>
<dbReference type="InterPro" id="IPR002052">
    <property type="entry name" value="DNA_methylase_N6_adenine_CS"/>
</dbReference>
<feature type="domain" description="TaqI-like C-terminal specificity" evidence="10">
    <location>
        <begin position="802"/>
        <end position="955"/>
    </location>
</feature>
<keyword evidence="8" id="KW-0175">Coiled coil</keyword>
<dbReference type="InterPro" id="IPR011639">
    <property type="entry name" value="MethylTrfase_TaqI-like_dom"/>
</dbReference>
<keyword evidence="5" id="KW-0680">Restriction system</keyword>
<dbReference type="Gene3D" id="3.40.50.150">
    <property type="entry name" value="Vaccinia Virus protein VP39"/>
    <property type="match status" value="1"/>
</dbReference>
<dbReference type="GO" id="GO:0009007">
    <property type="term" value="F:site-specific DNA-methyltransferase (adenine-specific) activity"/>
    <property type="evidence" value="ECO:0007669"/>
    <property type="project" value="UniProtKB-EC"/>
</dbReference>
<evidence type="ECO:0000256" key="3">
    <source>
        <dbReference type="ARBA" id="ARBA00022679"/>
    </source>
</evidence>
<dbReference type="PANTHER" id="PTHR33841:SF1">
    <property type="entry name" value="DNA METHYLTRANSFERASE A"/>
    <property type="match status" value="1"/>
</dbReference>
<dbReference type="SUPFAM" id="SSF53335">
    <property type="entry name" value="S-adenosyl-L-methionine-dependent methyltransferases"/>
    <property type="match status" value="1"/>
</dbReference>
<sequence>MEHILINKNVLKEKLEKFELSDIPNLNEKRTVLNKWITEIEDKGIETIKEEALQGLFLGEIFGAVLNYTSRIGNTEWNLEYEQKTKVDSKKADGALGFFESELKDIHAVIELKDGKTNLDLKQNRKDDKRTPIEQAFDYAAKSGKNCKWVIVSNFKEIRLYNYLNTRMEEYHLFDIAELKKEDKFKEFYYLLNFENLISKTGDSKTEKLCSETVTHQKDITKKFYTEYKHIRLNLFENLKAENPEKEEIFLLEKTQKLLDRFLFVYFAEDKGILPPNIIHNVDDDAKKGGMFRPSRWELFKKLFDCIDKGCKDIGIFAYNGGLFKKDPELDNLNIPEDIFKELVKISDYDFDGDLNVNILGHIFEQSISDLEEIKASVNGEEFDKTKGKRKKDGVFYTPEYITKYIVEQAVGGWLEDRKNEIGIELFYDITPEELKKDRMKTGKGIELKKNSKSHKSLEAWKQYKEILKNIKILDPACGSGAFLIQALNYLVEEGNQVNKVISYLQGGTTALFNLKADILRNNLYGVDLNPESVEITKLSLWLNSVEKGEKLTALDNNIKCGNSLIDDIDVAGDKAFKWEEEFKEIIEKDGFDVVIGNPPYVRQERIKELKPTLEKIYETYTGVADLFVYFYELGYKLLKENGKLGFITSNKWMRTNYGEKLRNLLKEKTKIEEIIDFGGTKIFQDAGVDSNILIFKKSDERGEFKALDFGKLENFENVILAINENSFNLNQSTLDKSIFSLSNPIEYNLKKKIEEKGAILKDWDININYGIKTGFNEAFVIDGKTRNELIAKDPKSAEIIKPLLRGRDINKYSYDFADLWLIGTFPSKKININEYVGIKEYLESFGKRLEQSGEKGCRKKTGNQWFETQDQISYWEDFEKEKLIYKDISESLTFCYDDSGHYMNNTVYFMNTGDKYLLSLLNSKLITWYYSQISSQLGSKALRAFSIYLEQLPIPKISPEEQTPFIEKADLMLKLNKDFQKKKQAFFKILKVSLNLNEISKKLDSFNEIEFNDVVKELKKQKITIPKKDIPEYSEIFEEYKKELNNIQSEINKSDSEIDKMVFDLYGLTEEERKLVLNG</sequence>
<dbReference type="GO" id="GO:0009307">
    <property type="term" value="P:DNA restriction-modification system"/>
    <property type="evidence" value="ECO:0007669"/>
    <property type="project" value="UniProtKB-KW"/>
</dbReference>
<dbReference type="Pfam" id="PF07669">
    <property type="entry name" value="Eco57I"/>
    <property type="match status" value="1"/>
</dbReference>
<dbReference type="InterPro" id="IPR046817">
    <property type="entry name" value="MmeI_N"/>
</dbReference>
<gene>
    <name evidence="12" type="ORF">MMKA1_09320</name>
</gene>
<dbReference type="GO" id="GO:0003677">
    <property type="term" value="F:DNA binding"/>
    <property type="evidence" value="ECO:0007669"/>
    <property type="project" value="UniProtKB-KW"/>
</dbReference>
<evidence type="ECO:0000256" key="7">
    <source>
        <dbReference type="ARBA" id="ARBA00047942"/>
    </source>
</evidence>
<dbReference type="REBASE" id="94201">
    <property type="entry name" value="MmaKA1ORF9320P"/>
</dbReference>
<dbReference type="AlphaFoldDB" id="A0A2Z5PDC3"/>
<keyword evidence="2 12" id="KW-0489">Methyltransferase</keyword>
<dbReference type="GO" id="GO:0032259">
    <property type="term" value="P:methylation"/>
    <property type="evidence" value="ECO:0007669"/>
    <property type="project" value="UniProtKB-KW"/>
</dbReference>
<dbReference type="GeneID" id="41279347"/>
<comment type="catalytic activity">
    <reaction evidence="7">
        <text>a 2'-deoxyadenosine in DNA + S-adenosyl-L-methionine = an N(6)-methyl-2'-deoxyadenosine in DNA + S-adenosyl-L-homocysteine + H(+)</text>
        <dbReference type="Rhea" id="RHEA:15197"/>
        <dbReference type="Rhea" id="RHEA-COMP:12418"/>
        <dbReference type="Rhea" id="RHEA-COMP:12419"/>
        <dbReference type="ChEBI" id="CHEBI:15378"/>
        <dbReference type="ChEBI" id="CHEBI:57856"/>
        <dbReference type="ChEBI" id="CHEBI:59789"/>
        <dbReference type="ChEBI" id="CHEBI:90615"/>
        <dbReference type="ChEBI" id="CHEBI:90616"/>
        <dbReference type="EC" id="2.1.1.72"/>
    </reaction>
</comment>
<keyword evidence="4" id="KW-0949">S-adenosyl-L-methionine</keyword>
<dbReference type="InterPro" id="IPR029063">
    <property type="entry name" value="SAM-dependent_MTases_sf"/>
</dbReference>
<evidence type="ECO:0000313" key="12">
    <source>
        <dbReference type="EMBL" id="BAP61049.1"/>
    </source>
</evidence>
<evidence type="ECO:0000256" key="4">
    <source>
        <dbReference type="ARBA" id="ARBA00022691"/>
    </source>
</evidence>
<accession>A0A2Z5PDC3</accession>
<reference evidence="12 13" key="1">
    <citation type="submission" date="2009-06" db="EMBL/GenBank/DDBJ databases">
        <title>Molecular Evidence for Microbiologically Influenced Corrosion from genome of Methanogen.</title>
        <authorList>
            <person name="Ito N."/>
            <person name="Tsurumaru H."/>
            <person name="Shimizu A."/>
            <person name="Harada T."/>
            <person name="Hosoyama A."/>
            <person name="Horikawa H."/>
            <person name="Wakai S."/>
            <person name="Sasaki K."/>
            <person name="Nishijima K."/>
            <person name="Ataku H."/>
            <person name="Yamazaki J."/>
            <person name="Mise M."/>
            <person name="Yamazaki S."/>
            <person name="Tanikawa S."/>
            <person name="Harayama S."/>
            <person name="Fujita N."/>
        </authorList>
    </citation>
    <scope>NUCLEOTIDE SEQUENCE [LARGE SCALE GENOMIC DNA]</scope>
    <source>
        <strain evidence="13">KA1 ( NBRC 102054)</strain>
    </source>
</reference>
<organism evidence="12 13">
    <name type="scientific">Methanococcus maripaludis KA1</name>
    <dbReference type="NCBI Taxonomy" id="637914"/>
    <lineage>
        <taxon>Archaea</taxon>
        <taxon>Methanobacteriati</taxon>
        <taxon>Methanobacteriota</taxon>
        <taxon>Methanomada group</taxon>
        <taxon>Methanococci</taxon>
        <taxon>Methanococcales</taxon>
        <taxon>Methanococcaceae</taxon>
        <taxon>Methanococcus</taxon>
    </lineage>
</organism>
<evidence type="ECO:0000259" key="10">
    <source>
        <dbReference type="Pfam" id="PF12950"/>
    </source>
</evidence>
<dbReference type="Proteomes" id="UP000264208">
    <property type="component" value="Chromosome"/>
</dbReference>
<dbReference type="InterPro" id="IPR025931">
    <property type="entry name" value="TaqI_C"/>
</dbReference>
<evidence type="ECO:0000256" key="6">
    <source>
        <dbReference type="ARBA" id="ARBA00023125"/>
    </source>
</evidence>
<evidence type="ECO:0000256" key="2">
    <source>
        <dbReference type="ARBA" id="ARBA00022603"/>
    </source>
</evidence>
<dbReference type="Pfam" id="PF12950">
    <property type="entry name" value="TaqI_C"/>
    <property type="match status" value="1"/>
</dbReference>
<evidence type="ECO:0000259" key="11">
    <source>
        <dbReference type="Pfam" id="PF20464"/>
    </source>
</evidence>
<dbReference type="Pfam" id="PF20464">
    <property type="entry name" value="MmeI_N"/>
    <property type="match status" value="1"/>
</dbReference>
<evidence type="ECO:0000259" key="9">
    <source>
        <dbReference type="Pfam" id="PF07669"/>
    </source>
</evidence>
<keyword evidence="3" id="KW-0808">Transferase</keyword>
<name>A0A2Z5PDC3_METMI</name>
<evidence type="ECO:0000256" key="5">
    <source>
        <dbReference type="ARBA" id="ARBA00022747"/>
    </source>
</evidence>
<feature type="domain" description="Type II methyltransferase M.TaqI-like" evidence="9">
    <location>
        <begin position="522"/>
        <end position="684"/>
    </location>
</feature>
<dbReference type="RefSeq" id="WP_146778210.1">
    <property type="nucleotide sequence ID" value="NZ_AP011526.1"/>
</dbReference>
<dbReference type="PROSITE" id="PS00092">
    <property type="entry name" value="N6_MTASE"/>
    <property type="match status" value="1"/>
</dbReference>
<dbReference type="EC" id="2.1.1.72" evidence="1"/>
<dbReference type="EMBL" id="AP011526">
    <property type="protein sequence ID" value="BAP61049.1"/>
    <property type="molecule type" value="Genomic_DNA"/>
</dbReference>
<dbReference type="KEGG" id="mmak:MMKA1_09320"/>
<evidence type="ECO:0000256" key="1">
    <source>
        <dbReference type="ARBA" id="ARBA00011900"/>
    </source>
</evidence>
<dbReference type="PANTHER" id="PTHR33841">
    <property type="entry name" value="DNA METHYLTRANSFERASE YEEA-RELATED"/>
    <property type="match status" value="1"/>
</dbReference>
<dbReference type="PRINTS" id="PR00507">
    <property type="entry name" value="N12N6MTFRASE"/>
</dbReference>
<protein>
    <recommendedName>
        <fullName evidence="1">site-specific DNA-methyltransferase (adenine-specific)</fullName>
        <ecNumber evidence="1">2.1.1.72</ecNumber>
    </recommendedName>
</protein>
<dbReference type="InterPro" id="IPR050953">
    <property type="entry name" value="N4_N6_ade-DNA_methylase"/>
</dbReference>
<evidence type="ECO:0000256" key="8">
    <source>
        <dbReference type="SAM" id="Coils"/>
    </source>
</evidence>
<proteinExistence type="predicted"/>
<keyword evidence="6" id="KW-0238">DNA-binding</keyword>
<evidence type="ECO:0000313" key="13">
    <source>
        <dbReference type="Proteomes" id="UP000264208"/>
    </source>
</evidence>
<feature type="coiled-coil region" evidence="8">
    <location>
        <begin position="1031"/>
        <end position="1058"/>
    </location>
</feature>